<evidence type="ECO:0000313" key="3">
    <source>
        <dbReference type="Proteomes" id="UP000006727"/>
    </source>
</evidence>
<sequence>MISPNITLSWMKWMSVLVKSKWTSEVENFTVENAPIVTSLNLKGCSSLIPL</sequence>
<reference evidence="1 3" key="1">
    <citation type="journal article" date="2008" name="Science">
        <title>The Physcomitrella genome reveals evolutionary insights into the conquest of land by plants.</title>
        <authorList>
            <person name="Rensing S."/>
            <person name="Lang D."/>
            <person name="Zimmer A."/>
            <person name="Terry A."/>
            <person name="Salamov A."/>
            <person name="Shapiro H."/>
            <person name="Nishiyama T."/>
            <person name="Perroud P.-F."/>
            <person name="Lindquist E."/>
            <person name="Kamisugi Y."/>
            <person name="Tanahashi T."/>
            <person name="Sakakibara K."/>
            <person name="Fujita T."/>
            <person name="Oishi K."/>
            <person name="Shin-I T."/>
            <person name="Kuroki Y."/>
            <person name="Toyoda A."/>
            <person name="Suzuki Y."/>
            <person name="Hashimoto A."/>
            <person name="Yamaguchi K."/>
            <person name="Sugano A."/>
            <person name="Kohara Y."/>
            <person name="Fujiyama A."/>
            <person name="Anterola A."/>
            <person name="Aoki S."/>
            <person name="Ashton N."/>
            <person name="Barbazuk W.B."/>
            <person name="Barker E."/>
            <person name="Bennetzen J."/>
            <person name="Bezanilla M."/>
            <person name="Blankenship R."/>
            <person name="Cho S.H."/>
            <person name="Dutcher S."/>
            <person name="Estelle M."/>
            <person name="Fawcett J.A."/>
            <person name="Gundlach H."/>
            <person name="Hanada K."/>
            <person name="Heyl A."/>
            <person name="Hicks K.A."/>
            <person name="Hugh J."/>
            <person name="Lohr M."/>
            <person name="Mayer K."/>
            <person name="Melkozernov A."/>
            <person name="Murata T."/>
            <person name="Nelson D."/>
            <person name="Pils B."/>
            <person name="Prigge M."/>
            <person name="Reiss B."/>
            <person name="Renner T."/>
            <person name="Rombauts S."/>
            <person name="Rushton P."/>
            <person name="Sanderfoot A."/>
            <person name="Schween G."/>
            <person name="Shiu S.-H."/>
            <person name="Stueber K."/>
            <person name="Theodoulou F.L."/>
            <person name="Tu H."/>
            <person name="Van de Peer Y."/>
            <person name="Verrier P.J."/>
            <person name="Waters E."/>
            <person name="Wood A."/>
            <person name="Yang L."/>
            <person name="Cove D."/>
            <person name="Cuming A."/>
            <person name="Hasebe M."/>
            <person name="Lucas S."/>
            <person name="Mishler D.B."/>
            <person name="Reski R."/>
            <person name="Grigoriev I."/>
            <person name="Quatrano R.S."/>
            <person name="Boore J.L."/>
        </authorList>
    </citation>
    <scope>NUCLEOTIDE SEQUENCE [LARGE SCALE GENOMIC DNA]</scope>
    <source>
        <strain evidence="2 3">cv. Gransden 2004</strain>
    </source>
</reference>
<keyword evidence="3" id="KW-1185">Reference proteome</keyword>
<dbReference type="EMBL" id="ABEU02000016">
    <property type="protein sequence ID" value="PNR37162.1"/>
    <property type="molecule type" value="Genomic_DNA"/>
</dbReference>
<protein>
    <submittedName>
        <fullName evidence="1 2">Uncharacterized protein</fullName>
    </submittedName>
</protein>
<dbReference type="EnsemblPlants" id="Pp3c16_650V3.1">
    <property type="protein sequence ID" value="PAC:32986141.CDS.1"/>
    <property type="gene ID" value="Pp3c16_650"/>
</dbReference>
<evidence type="ECO:0000313" key="1">
    <source>
        <dbReference type="EMBL" id="PNR37162.1"/>
    </source>
</evidence>
<reference evidence="2" key="3">
    <citation type="submission" date="2020-12" db="UniProtKB">
        <authorList>
            <consortium name="EnsemblPlants"/>
        </authorList>
    </citation>
    <scope>IDENTIFICATION</scope>
</reference>
<dbReference type="InParanoid" id="A0A2K1J6L4"/>
<proteinExistence type="predicted"/>
<organism evidence="1">
    <name type="scientific">Physcomitrium patens</name>
    <name type="common">Spreading-leaved earth moss</name>
    <name type="synonym">Physcomitrella patens</name>
    <dbReference type="NCBI Taxonomy" id="3218"/>
    <lineage>
        <taxon>Eukaryota</taxon>
        <taxon>Viridiplantae</taxon>
        <taxon>Streptophyta</taxon>
        <taxon>Embryophyta</taxon>
        <taxon>Bryophyta</taxon>
        <taxon>Bryophytina</taxon>
        <taxon>Bryopsida</taxon>
        <taxon>Funariidae</taxon>
        <taxon>Funariales</taxon>
        <taxon>Funariaceae</taxon>
        <taxon>Physcomitrium</taxon>
    </lineage>
</organism>
<dbReference type="Gramene" id="Pp3c16_650V3.1">
    <property type="protein sequence ID" value="PAC:32986141.CDS.1"/>
    <property type="gene ID" value="Pp3c16_650"/>
</dbReference>
<accession>A0A2K1J6L4</accession>
<gene>
    <name evidence="1" type="ORF">PHYPA_020269</name>
</gene>
<reference evidence="1 3" key="2">
    <citation type="journal article" date="2018" name="Plant J.">
        <title>The Physcomitrella patens chromosome-scale assembly reveals moss genome structure and evolution.</title>
        <authorList>
            <person name="Lang D."/>
            <person name="Ullrich K.K."/>
            <person name="Murat F."/>
            <person name="Fuchs J."/>
            <person name="Jenkins J."/>
            <person name="Haas F.B."/>
            <person name="Piednoel M."/>
            <person name="Gundlach H."/>
            <person name="Van Bel M."/>
            <person name="Meyberg R."/>
            <person name="Vives C."/>
            <person name="Morata J."/>
            <person name="Symeonidi A."/>
            <person name="Hiss M."/>
            <person name="Muchero W."/>
            <person name="Kamisugi Y."/>
            <person name="Saleh O."/>
            <person name="Blanc G."/>
            <person name="Decker E.L."/>
            <person name="van Gessel N."/>
            <person name="Grimwood J."/>
            <person name="Hayes R.D."/>
            <person name="Graham S.W."/>
            <person name="Gunter L.E."/>
            <person name="McDaniel S.F."/>
            <person name="Hoernstein S.N.W."/>
            <person name="Larsson A."/>
            <person name="Li F.W."/>
            <person name="Perroud P.F."/>
            <person name="Phillips J."/>
            <person name="Ranjan P."/>
            <person name="Rokshar D.S."/>
            <person name="Rothfels C.J."/>
            <person name="Schneider L."/>
            <person name="Shu S."/>
            <person name="Stevenson D.W."/>
            <person name="Thummler F."/>
            <person name="Tillich M."/>
            <person name="Villarreal Aguilar J.C."/>
            <person name="Widiez T."/>
            <person name="Wong G.K."/>
            <person name="Wymore A."/>
            <person name="Zhang Y."/>
            <person name="Zimmer A.D."/>
            <person name="Quatrano R.S."/>
            <person name="Mayer K.F.X."/>
            <person name="Goodstein D."/>
            <person name="Casacuberta J.M."/>
            <person name="Vandepoele K."/>
            <person name="Reski R."/>
            <person name="Cuming A.C."/>
            <person name="Tuskan G.A."/>
            <person name="Maumus F."/>
            <person name="Salse J."/>
            <person name="Schmutz J."/>
            <person name="Rensing S.A."/>
        </authorList>
    </citation>
    <scope>NUCLEOTIDE SEQUENCE [LARGE SCALE GENOMIC DNA]</scope>
    <source>
        <strain evidence="2 3">cv. Gransden 2004</strain>
    </source>
</reference>
<dbReference type="AlphaFoldDB" id="A0A2K1J6L4"/>
<evidence type="ECO:0000313" key="2">
    <source>
        <dbReference type="EnsemblPlants" id="PAC:32986141.CDS.1"/>
    </source>
</evidence>
<name>A0A2K1J6L4_PHYPA</name>
<dbReference type="Proteomes" id="UP000006727">
    <property type="component" value="Chromosome 16"/>
</dbReference>